<proteinExistence type="inferred from homology"/>
<sequence>MRLSAGLTVIYNLLLVTAVAAAPSSAASSIATSSAASESSAVPASTSVSSSDAPVSSSDASISSSSAFVSSSGVSSLSSSESSVASTTISASAISSSATTVTGPGFSNLPITSLPFTPFPAPSDTPIPGVFTQTGPENPPDVSDSGKVFPDFGDAWKTAYDKAKAKISTWTLEEKVSAGTGVGWQKGLCIGNTPSIGDFPGICLQDSPLGPRDVDFVTAFPSGLNTAATFNRSLIRTRGLFMGEEFKAKGAQVALGPMMNLARVPQGGRNWEGFGADPFLTGEAVYETVLGMQHGGVQACAKHYIDNEQEHKRHTSASIVDDRTQHELYAHPFLRSVQAGVASALCSYNIINETYACENDKLLNDVLKREVGFQGYVMTDWGAKYSTEAIMAGLDMAMPGGDSSSLESNGSFFGQNLTDYVRNGTIPESRVDDMATRILASWYFLGQDKDYPPVSFNAFDFNDEVNNKHLDVQADHYKIVREIGAASAILLKNEKNALPLKKPKNIVLIGNDAGPALRGPNNFLDRSGDDGVLAVGWGSGTNQFPYLITPLEAIQARARQDRSGVSWFLDDFDTAGAANASVGQEVALVFVNTDSGEEYLIVDGNEGDRKNLTLWHNGEDLIQAVASKNKNTIVIAHSVGAVIMESWIDHPNITAVVWAGLAGQETGNAIADVLYGDVNPSGRLPYTIAKQTSDYSAQLDTSGGLDDIIVIPYTEALNIDYRHFDSANIEPRFEFGFGLSYTTFKYSALSVSPLGHSDKTSANLEANWAAGKPTPIAEGSSTAIWLHRPAVQVKFIVTNTGKVAGGEIPQLYLQHPASAGEPPAILKGFSDTFLQPGQSKTVTINLSRYDLSIWDTVGQGWARPKGTIKFTVGQSSRKFLLNGVIPI</sequence>
<reference evidence="14 15" key="1">
    <citation type="submission" date="2022-09" db="EMBL/GenBank/DDBJ databases">
        <authorList>
            <person name="Palmer J.M."/>
        </authorList>
    </citation>
    <scope>NUCLEOTIDE SEQUENCE [LARGE SCALE GENOMIC DNA]</scope>
    <source>
        <strain evidence="14 15">DSM 7382</strain>
    </source>
</reference>
<keyword evidence="12" id="KW-0732">Signal</keyword>
<protein>
    <recommendedName>
        <fullName evidence="4">beta-glucosidase</fullName>
        <ecNumber evidence="4">3.2.1.21</ecNumber>
    </recommendedName>
</protein>
<keyword evidence="10" id="KW-0624">Polysaccharide degradation</keyword>
<dbReference type="Gene3D" id="3.40.50.1700">
    <property type="entry name" value="Glycoside hydrolase family 3 C-terminal domain"/>
    <property type="match status" value="1"/>
</dbReference>
<evidence type="ECO:0000256" key="5">
    <source>
        <dbReference type="ARBA" id="ARBA00022801"/>
    </source>
</evidence>
<dbReference type="PRINTS" id="PR00133">
    <property type="entry name" value="GLHYDRLASE3"/>
</dbReference>
<keyword evidence="7" id="KW-0325">Glycoprotein</keyword>
<comment type="pathway">
    <text evidence="2">Glycan metabolism; cellulose degradation.</text>
</comment>
<dbReference type="InterPro" id="IPR036962">
    <property type="entry name" value="Glyco_hydro_3_N_sf"/>
</dbReference>
<dbReference type="GO" id="GO:0030245">
    <property type="term" value="P:cellulose catabolic process"/>
    <property type="evidence" value="ECO:0007669"/>
    <property type="project" value="UniProtKB-KW"/>
</dbReference>
<feature type="signal peptide" evidence="12">
    <location>
        <begin position="1"/>
        <end position="21"/>
    </location>
</feature>
<evidence type="ECO:0000256" key="4">
    <source>
        <dbReference type="ARBA" id="ARBA00012744"/>
    </source>
</evidence>
<feature type="region of interest" description="Disordered" evidence="11">
    <location>
        <begin position="41"/>
        <end position="63"/>
    </location>
</feature>
<dbReference type="InterPro" id="IPR002772">
    <property type="entry name" value="Glyco_hydro_3_C"/>
</dbReference>
<evidence type="ECO:0000256" key="11">
    <source>
        <dbReference type="SAM" id="MobiDB-lite"/>
    </source>
</evidence>
<dbReference type="AlphaFoldDB" id="A0AAW0FXS3"/>
<evidence type="ECO:0000256" key="12">
    <source>
        <dbReference type="SAM" id="SignalP"/>
    </source>
</evidence>
<dbReference type="EMBL" id="JASBNA010000040">
    <property type="protein sequence ID" value="KAK7681535.1"/>
    <property type="molecule type" value="Genomic_DNA"/>
</dbReference>
<evidence type="ECO:0000313" key="14">
    <source>
        <dbReference type="EMBL" id="KAK7681535.1"/>
    </source>
</evidence>
<dbReference type="SUPFAM" id="SSF51445">
    <property type="entry name" value="(Trans)glycosidases"/>
    <property type="match status" value="1"/>
</dbReference>
<dbReference type="InterPro" id="IPR036881">
    <property type="entry name" value="Glyco_hydro_3_C_sf"/>
</dbReference>
<dbReference type="FunFam" id="3.20.20.300:FF:000002">
    <property type="entry name" value="Probable beta-glucosidase"/>
    <property type="match status" value="1"/>
</dbReference>
<dbReference type="Pfam" id="PF14310">
    <property type="entry name" value="Fn3-like"/>
    <property type="match status" value="1"/>
</dbReference>
<evidence type="ECO:0000256" key="1">
    <source>
        <dbReference type="ARBA" id="ARBA00000448"/>
    </source>
</evidence>
<keyword evidence="15" id="KW-1185">Reference proteome</keyword>
<evidence type="ECO:0000256" key="8">
    <source>
        <dbReference type="ARBA" id="ARBA00023277"/>
    </source>
</evidence>
<keyword evidence="6" id="KW-0136">Cellulose degradation</keyword>
<evidence type="ECO:0000259" key="13">
    <source>
        <dbReference type="SMART" id="SM01217"/>
    </source>
</evidence>
<dbReference type="Gene3D" id="2.60.40.10">
    <property type="entry name" value="Immunoglobulins"/>
    <property type="match status" value="1"/>
</dbReference>
<dbReference type="Pfam" id="PF00933">
    <property type="entry name" value="Glyco_hydro_3"/>
    <property type="match status" value="1"/>
</dbReference>
<dbReference type="FunFam" id="3.40.50.1700:FF:000003">
    <property type="entry name" value="Probable beta-glucosidase"/>
    <property type="match status" value="1"/>
</dbReference>
<keyword evidence="9" id="KW-0326">Glycosidase</keyword>
<evidence type="ECO:0000256" key="7">
    <source>
        <dbReference type="ARBA" id="ARBA00023180"/>
    </source>
</evidence>
<dbReference type="PANTHER" id="PTHR42715">
    <property type="entry name" value="BETA-GLUCOSIDASE"/>
    <property type="match status" value="1"/>
</dbReference>
<dbReference type="InterPro" id="IPR026891">
    <property type="entry name" value="Fn3-like"/>
</dbReference>
<dbReference type="SUPFAM" id="SSF52279">
    <property type="entry name" value="Beta-D-glucan exohydrolase, C-terminal domain"/>
    <property type="match status" value="1"/>
</dbReference>
<dbReference type="InterPro" id="IPR017853">
    <property type="entry name" value="GH"/>
</dbReference>
<name>A0AAW0FXS3_9APHY</name>
<dbReference type="PANTHER" id="PTHR42715:SF2">
    <property type="entry name" value="BETA-GLUCOSIDASE F-RELATED"/>
    <property type="match status" value="1"/>
</dbReference>
<feature type="region of interest" description="Disordered" evidence="11">
    <location>
        <begin position="122"/>
        <end position="145"/>
    </location>
</feature>
<comment type="catalytic activity">
    <reaction evidence="1">
        <text>Hydrolysis of terminal, non-reducing beta-D-glucosyl residues with release of beta-D-glucose.</text>
        <dbReference type="EC" id="3.2.1.21"/>
    </reaction>
</comment>
<dbReference type="InterPro" id="IPR013783">
    <property type="entry name" value="Ig-like_fold"/>
</dbReference>
<gene>
    <name evidence="14" type="ORF">QCA50_015267</name>
</gene>
<comment type="similarity">
    <text evidence="3">Belongs to the glycosyl hydrolase 3 family.</text>
</comment>
<organism evidence="14 15">
    <name type="scientific">Cerrena zonata</name>
    <dbReference type="NCBI Taxonomy" id="2478898"/>
    <lineage>
        <taxon>Eukaryota</taxon>
        <taxon>Fungi</taxon>
        <taxon>Dikarya</taxon>
        <taxon>Basidiomycota</taxon>
        <taxon>Agaricomycotina</taxon>
        <taxon>Agaricomycetes</taxon>
        <taxon>Polyporales</taxon>
        <taxon>Cerrenaceae</taxon>
        <taxon>Cerrena</taxon>
    </lineage>
</organism>
<comment type="caution">
    <text evidence="14">The sequence shown here is derived from an EMBL/GenBank/DDBJ whole genome shotgun (WGS) entry which is preliminary data.</text>
</comment>
<evidence type="ECO:0000313" key="15">
    <source>
        <dbReference type="Proteomes" id="UP001385951"/>
    </source>
</evidence>
<evidence type="ECO:0000256" key="2">
    <source>
        <dbReference type="ARBA" id="ARBA00004987"/>
    </source>
</evidence>
<keyword evidence="8" id="KW-0119">Carbohydrate metabolism</keyword>
<evidence type="ECO:0000256" key="9">
    <source>
        <dbReference type="ARBA" id="ARBA00023295"/>
    </source>
</evidence>
<evidence type="ECO:0000256" key="3">
    <source>
        <dbReference type="ARBA" id="ARBA00005336"/>
    </source>
</evidence>
<dbReference type="Pfam" id="PF01915">
    <property type="entry name" value="Glyco_hydro_3_C"/>
    <property type="match status" value="1"/>
</dbReference>
<evidence type="ECO:0000256" key="6">
    <source>
        <dbReference type="ARBA" id="ARBA00023001"/>
    </source>
</evidence>
<dbReference type="InterPro" id="IPR050288">
    <property type="entry name" value="Cellulose_deg_GH3"/>
</dbReference>
<feature type="chain" id="PRO_5043967891" description="beta-glucosidase" evidence="12">
    <location>
        <begin position="22"/>
        <end position="887"/>
    </location>
</feature>
<dbReference type="Gene3D" id="3.20.20.300">
    <property type="entry name" value="Glycoside hydrolase, family 3, N-terminal domain"/>
    <property type="match status" value="1"/>
</dbReference>
<keyword evidence="5" id="KW-0378">Hydrolase</keyword>
<feature type="domain" description="Fibronectin type III-like" evidence="13">
    <location>
        <begin position="807"/>
        <end position="876"/>
    </location>
</feature>
<dbReference type="SMART" id="SM01217">
    <property type="entry name" value="Fn3_like"/>
    <property type="match status" value="1"/>
</dbReference>
<dbReference type="GO" id="GO:0008422">
    <property type="term" value="F:beta-glucosidase activity"/>
    <property type="evidence" value="ECO:0007669"/>
    <property type="project" value="UniProtKB-EC"/>
</dbReference>
<dbReference type="Proteomes" id="UP001385951">
    <property type="component" value="Unassembled WGS sequence"/>
</dbReference>
<dbReference type="InterPro" id="IPR001764">
    <property type="entry name" value="Glyco_hydro_3_N"/>
</dbReference>
<evidence type="ECO:0000256" key="10">
    <source>
        <dbReference type="ARBA" id="ARBA00023326"/>
    </source>
</evidence>
<dbReference type="EC" id="3.2.1.21" evidence="4"/>
<accession>A0AAW0FXS3</accession>